<sequence length="137" mass="15846">MLDTLFACGWNKLPTATCLLSYSDVESCDHLFFRCSIAKGLWNRLEPLFVFSRASSSCSGLWGSWYHELSPCRKLPSMLIARIVLWQIWIARNNYMFNSVFISMPALLLKICYMYLSWIPTVPPKKMHRLEESIAAV</sequence>
<comment type="caution">
    <text evidence="1">The sequence shown here is derived from an EMBL/GenBank/DDBJ whole genome shotgun (WGS) entry which is preliminary data.</text>
</comment>
<evidence type="ECO:0000313" key="2">
    <source>
        <dbReference type="Proteomes" id="UP000827976"/>
    </source>
</evidence>
<keyword evidence="2" id="KW-1185">Reference proteome</keyword>
<reference evidence="2" key="1">
    <citation type="journal article" date="2022" name="Nat. Commun.">
        <title>Chromosome evolution and the genetic basis of agronomically important traits in greater yam.</title>
        <authorList>
            <person name="Bredeson J.V."/>
            <person name="Lyons J.B."/>
            <person name="Oniyinde I.O."/>
            <person name="Okereke N.R."/>
            <person name="Kolade O."/>
            <person name="Nnabue I."/>
            <person name="Nwadili C.O."/>
            <person name="Hribova E."/>
            <person name="Parker M."/>
            <person name="Nwogha J."/>
            <person name="Shu S."/>
            <person name="Carlson J."/>
            <person name="Kariba R."/>
            <person name="Muthemba S."/>
            <person name="Knop K."/>
            <person name="Barton G.J."/>
            <person name="Sherwood A.V."/>
            <person name="Lopez-Montes A."/>
            <person name="Asiedu R."/>
            <person name="Jamnadass R."/>
            <person name="Muchugi A."/>
            <person name="Goodstein D."/>
            <person name="Egesi C.N."/>
            <person name="Featherston J."/>
            <person name="Asfaw A."/>
            <person name="Simpson G.G."/>
            <person name="Dolezel J."/>
            <person name="Hendre P.S."/>
            <person name="Van Deynze A."/>
            <person name="Kumar P.L."/>
            <person name="Obidiegwu J.E."/>
            <person name="Bhattacharjee R."/>
            <person name="Rokhsar D.S."/>
        </authorList>
    </citation>
    <scope>NUCLEOTIDE SEQUENCE [LARGE SCALE GENOMIC DNA]</scope>
    <source>
        <strain evidence="2">cv. TDa95/00328</strain>
    </source>
</reference>
<dbReference type="Proteomes" id="UP000827976">
    <property type="component" value="Chromosome 18"/>
</dbReference>
<organism evidence="1 2">
    <name type="scientific">Dioscorea alata</name>
    <name type="common">Purple yam</name>
    <dbReference type="NCBI Taxonomy" id="55571"/>
    <lineage>
        <taxon>Eukaryota</taxon>
        <taxon>Viridiplantae</taxon>
        <taxon>Streptophyta</taxon>
        <taxon>Embryophyta</taxon>
        <taxon>Tracheophyta</taxon>
        <taxon>Spermatophyta</taxon>
        <taxon>Magnoliopsida</taxon>
        <taxon>Liliopsida</taxon>
        <taxon>Dioscoreales</taxon>
        <taxon>Dioscoreaceae</taxon>
        <taxon>Dioscorea</taxon>
    </lineage>
</organism>
<protein>
    <submittedName>
        <fullName evidence="1">Uncharacterized protein</fullName>
    </submittedName>
</protein>
<evidence type="ECO:0000313" key="1">
    <source>
        <dbReference type="EMBL" id="KAH7655914.1"/>
    </source>
</evidence>
<accession>A0ACB7U6H5</accession>
<gene>
    <name evidence="1" type="ORF">IHE45_18G044600</name>
</gene>
<dbReference type="EMBL" id="CM037028">
    <property type="protein sequence ID" value="KAH7655914.1"/>
    <property type="molecule type" value="Genomic_DNA"/>
</dbReference>
<proteinExistence type="predicted"/>
<name>A0ACB7U6H5_DIOAL</name>